<evidence type="ECO:0000313" key="7">
    <source>
        <dbReference type="Proteomes" id="UP000789572"/>
    </source>
</evidence>
<dbReference type="OrthoDB" id="3251871at2759"/>
<name>A0A9N9F9B5_9GLOM</name>
<dbReference type="PANTHER" id="PTHR23112:SF0">
    <property type="entry name" value="TRANSMEMBRANE PROTEIN 116"/>
    <property type="match status" value="1"/>
</dbReference>
<proteinExistence type="predicted"/>
<keyword evidence="2 5" id="KW-0812">Transmembrane</keyword>
<dbReference type="GO" id="GO:0007189">
    <property type="term" value="P:adenylate cyclase-activating G protein-coupled receptor signaling pathway"/>
    <property type="evidence" value="ECO:0007669"/>
    <property type="project" value="TreeGrafter"/>
</dbReference>
<sequence>MYSIFQIASLAVTTPGRLCGITVWGWVFTSLLSIFLTNCIAINLLAVFVHEYRGRYNLEKYYVPISFILALTLSLVPVSVDMYGWDEPESVCWFRGSGERFNIMWQWSTLFAWQLLSVVYCIFVVIAVMVKLKSAKHKLANTSQKSQANQSAANKLNSVIKQKNFILVVVRKVMCYPLVPIITQTPNFLVETLAYTDRKVNYELLLMTYVCSSIQGILDALVFSQDVAVAKSLDNLSIYFWKKYINPYEEQYPHKSHNKAIAPTRKNTLELKPPVTSESYTNSSSPIIEVKDDYQSQPNFLEWLRYNLIIKIFMAPTCEAVENTKTSEKSPETSQHEMQALQQDRLETLATECCDDDVTDDDHLKNKQSISSLKSSSTTLSFAGDISNETTANGLLSGTQLHPQSALSHSQFAYVGLHRRSTSTPWDSIGNENPMPVSIVENFVSSSVHIRIESEASSVERNEREQRELECIVKKL</sequence>
<organism evidence="6 7">
    <name type="scientific">Paraglomus occultum</name>
    <dbReference type="NCBI Taxonomy" id="144539"/>
    <lineage>
        <taxon>Eukaryota</taxon>
        <taxon>Fungi</taxon>
        <taxon>Fungi incertae sedis</taxon>
        <taxon>Mucoromycota</taxon>
        <taxon>Glomeromycotina</taxon>
        <taxon>Glomeromycetes</taxon>
        <taxon>Paraglomerales</taxon>
        <taxon>Paraglomeraceae</taxon>
        <taxon>Paraglomus</taxon>
    </lineage>
</organism>
<comment type="subcellular location">
    <subcellularLocation>
        <location evidence="1">Membrane</location>
        <topology evidence="1">Multi-pass membrane protein</topology>
    </subcellularLocation>
</comment>
<keyword evidence="7" id="KW-1185">Reference proteome</keyword>
<protein>
    <submittedName>
        <fullName evidence="6">9378_t:CDS:1</fullName>
    </submittedName>
</protein>
<keyword evidence="3 5" id="KW-1133">Transmembrane helix</keyword>
<accession>A0A9N9F9B5</accession>
<comment type="caution">
    <text evidence="6">The sequence shown here is derived from an EMBL/GenBank/DDBJ whole genome shotgun (WGS) entry which is preliminary data.</text>
</comment>
<gene>
    <name evidence="6" type="ORF">POCULU_LOCUS3398</name>
</gene>
<evidence type="ECO:0000256" key="3">
    <source>
        <dbReference type="ARBA" id="ARBA00022989"/>
    </source>
</evidence>
<reference evidence="6" key="1">
    <citation type="submission" date="2021-06" db="EMBL/GenBank/DDBJ databases">
        <authorList>
            <person name="Kallberg Y."/>
            <person name="Tangrot J."/>
            <person name="Rosling A."/>
        </authorList>
    </citation>
    <scope>NUCLEOTIDE SEQUENCE</scope>
    <source>
        <strain evidence="6">IA702</strain>
    </source>
</reference>
<feature type="transmembrane region" description="Helical" evidence="5">
    <location>
        <begin position="23"/>
        <end position="49"/>
    </location>
</feature>
<dbReference type="AlphaFoldDB" id="A0A9N9F9B5"/>
<dbReference type="GO" id="GO:0004930">
    <property type="term" value="F:G protein-coupled receptor activity"/>
    <property type="evidence" value="ECO:0007669"/>
    <property type="project" value="TreeGrafter"/>
</dbReference>
<keyword evidence="4 5" id="KW-0472">Membrane</keyword>
<evidence type="ECO:0000256" key="1">
    <source>
        <dbReference type="ARBA" id="ARBA00004141"/>
    </source>
</evidence>
<feature type="transmembrane region" description="Helical" evidence="5">
    <location>
        <begin position="110"/>
        <end position="130"/>
    </location>
</feature>
<dbReference type="Gene3D" id="1.20.1070.10">
    <property type="entry name" value="Rhodopsin 7-helix transmembrane proteins"/>
    <property type="match status" value="1"/>
</dbReference>
<feature type="transmembrane region" description="Helical" evidence="5">
    <location>
        <begin position="61"/>
        <end position="80"/>
    </location>
</feature>
<dbReference type="Proteomes" id="UP000789572">
    <property type="component" value="Unassembled WGS sequence"/>
</dbReference>
<evidence type="ECO:0000256" key="4">
    <source>
        <dbReference type="ARBA" id="ARBA00023136"/>
    </source>
</evidence>
<evidence type="ECO:0000256" key="5">
    <source>
        <dbReference type="SAM" id="Phobius"/>
    </source>
</evidence>
<evidence type="ECO:0000313" key="6">
    <source>
        <dbReference type="EMBL" id="CAG8517528.1"/>
    </source>
</evidence>
<dbReference type="PANTHER" id="PTHR23112">
    <property type="entry name" value="G PROTEIN-COUPLED RECEPTOR 157-RELATED"/>
    <property type="match status" value="1"/>
</dbReference>
<dbReference type="GO" id="GO:0005886">
    <property type="term" value="C:plasma membrane"/>
    <property type="evidence" value="ECO:0007669"/>
    <property type="project" value="TreeGrafter"/>
</dbReference>
<evidence type="ECO:0000256" key="2">
    <source>
        <dbReference type="ARBA" id="ARBA00022692"/>
    </source>
</evidence>
<dbReference type="EMBL" id="CAJVPJ010000373">
    <property type="protein sequence ID" value="CAG8517528.1"/>
    <property type="molecule type" value="Genomic_DNA"/>
</dbReference>